<dbReference type="InterPro" id="IPR051490">
    <property type="entry name" value="THEM6_lcsJ_thioesterase"/>
</dbReference>
<comment type="similarity">
    <text evidence="1">Belongs to the THEM6 family.</text>
</comment>
<dbReference type="Pfam" id="PF13279">
    <property type="entry name" value="4HBT_2"/>
    <property type="match status" value="1"/>
</dbReference>
<reference evidence="3" key="1">
    <citation type="submission" date="2021-07" db="EMBL/GenBank/DDBJ databases">
        <authorList>
            <person name="Catto M.A."/>
            <person name="Jacobson A."/>
            <person name="Kennedy G."/>
            <person name="Labadie P."/>
            <person name="Hunt B.G."/>
            <person name="Srinivasan R."/>
        </authorList>
    </citation>
    <scope>NUCLEOTIDE SEQUENCE</scope>
    <source>
        <strain evidence="3">PL_HMW_Pooled</strain>
        <tissue evidence="3">Head</tissue>
    </source>
</reference>
<organism evidence="3 4">
    <name type="scientific">Frankliniella fusca</name>
    <dbReference type="NCBI Taxonomy" id="407009"/>
    <lineage>
        <taxon>Eukaryota</taxon>
        <taxon>Metazoa</taxon>
        <taxon>Ecdysozoa</taxon>
        <taxon>Arthropoda</taxon>
        <taxon>Hexapoda</taxon>
        <taxon>Insecta</taxon>
        <taxon>Pterygota</taxon>
        <taxon>Neoptera</taxon>
        <taxon>Paraneoptera</taxon>
        <taxon>Thysanoptera</taxon>
        <taxon>Terebrantia</taxon>
        <taxon>Thripoidea</taxon>
        <taxon>Thripidae</taxon>
        <taxon>Frankliniella</taxon>
    </lineage>
</organism>
<dbReference type="AlphaFoldDB" id="A0AAE1H052"/>
<name>A0AAE1H052_9NEOP</name>
<sequence>MLCFLCWLVPLLLLLYVVADVNYFLRIGFVILWGRLFHKKVKATEGSTIYGFCTTQDVDIFWRHMNNARYVRDLDFARFHFYDRSGIYEEIMKRKGHALQGATTVRYRRTIPIFTAYKITTKVIHWDDKAIYIEQQFITVGDGFVRAIILSKQNILDIDVLDMMKKLTGCEPGEAPEELTLWLQGVEVASAKLRKKD</sequence>
<accession>A0AAE1H052</accession>
<reference evidence="3" key="2">
    <citation type="journal article" date="2023" name="BMC Genomics">
        <title>Pest status, molecular evolution, and epigenetic factors derived from the genome assembly of Frankliniella fusca, a thysanopteran phytovirus vector.</title>
        <authorList>
            <person name="Catto M.A."/>
            <person name="Labadie P.E."/>
            <person name="Jacobson A.L."/>
            <person name="Kennedy G.G."/>
            <person name="Srinivasan R."/>
            <person name="Hunt B.G."/>
        </authorList>
    </citation>
    <scope>NUCLEOTIDE SEQUENCE</scope>
    <source>
        <strain evidence="3">PL_HMW_Pooled</strain>
    </source>
</reference>
<dbReference type="CDD" id="cd00586">
    <property type="entry name" value="4HBT"/>
    <property type="match status" value="1"/>
</dbReference>
<evidence type="ECO:0000313" key="4">
    <source>
        <dbReference type="Proteomes" id="UP001219518"/>
    </source>
</evidence>
<evidence type="ECO:0000256" key="1">
    <source>
        <dbReference type="ARBA" id="ARBA00038228"/>
    </source>
</evidence>
<dbReference type="PANTHER" id="PTHR12475:SF4">
    <property type="entry name" value="PROTEIN THEM6"/>
    <property type="match status" value="1"/>
</dbReference>
<proteinExistence type="inferred from homology"/>
<keyword evidence="4" id="KW-1185">Reference proteome</keyword>
<dbReference type="PANTHER" id="PTHR12475">
    <property type="match status" value="1"/>
</dbReference>
<dbReference type="Proteomes" id="UP001219518">
    <property type="component" value="Unassembled WGS sequence"/>
</dbReference>
<protein>
    <recommendedName>
        <fullName evidence="2">Protein THEM6</fullName>
    </recommendedName>
</protein>
<dbReference type="EMBL" id="JAHWGI010000294">
    <property type="protein sequence ID" value="KAK3912520.1"/>
    <property type="molecule type" value="Genomic_DNA"/>
</dbReference>
<dbReference type="Gene3D" id="3.10.129.10">
    <property type="entry name" value="Hotdog Thioesterase"/>
    <property type="match status" value="1"/>
</dbReference>
<dbReference type="InterPro" id="IPR029069">
    <property type="entry name" value="HotDog_dom_sf"/>
</dbReference>
<comment type="caution">
    <text evidence="3">The sequence shown here is derived from an EMBL/GenBank/DDBJ whole genome shotgun (WGS) entry which is preliminary data.</text>
</comment>
<gene>
    <name evidence="3" type="ORF">KUF71_022091</name>
</gene>
<dbReference type="SUPFAM" id="SSF54637">
    <property type="entry name" value="Thioesterase/thiol ester dehydrase-isomerase"/>
    <property type="match status" value="1"/>
</dbReference>
<evidence type="ECO:0000313" key="3">
    <source>
        <dbReference type="EMBL" id="KAK3912520.1"/>
    </source>
</evidence>
<evidence type="ECO:0000256" key="2">
    <source>
        <dbReference type="ARBA" id="ARBA00041112"/>
    </source>
</evidence>